<dbReference type="Gene3D" id="2.170.190.11">
    <property type="entry name" value="Molybdopterin biosynthesis moea protein, domain 3"/>
    <property type="match status" value="1"/>
</dbReference>
<feature type="domain" description="MoaB/Mog" evidence="7">
    <location>
        <begin position="171"/>
        <end position="308"/>
    </location>
</feature>
<dbReference type="Proteomes" id="UP000484076">
    <property type="component" value="Unassembled WGS sequence"/>
</dbReference>
<dbReference type="EMBL" id="WHUT02000002">
    <property type="protein sequence ID" value="NUB43726.1"/>
    <property type="molecule type" value="Genomic_DNA"/>
</dbReference>
<dbReference type="EC" id="2.10.1.1" evidence="6"/>
<evidence type="ECO:0000256" key="6">
    <source>
        <dbReference type="RuleBase" id="RU365090"/>
    </source>
</evidence>
<keyword evidence="9" id="KW-1185">Reference proteome</keyword>
<dbReference type="InterPro" id="IPR036688">
    <property type="entry name" value="MoeA_C_domain_IV_sf"/>
</dbReference>
<dbReference type="SUPFAM" id="SSF63882">
    <property type="entry name" value="MoeA N-terminal region -like"/>
    <property type="match status" value="1"/>
</dbReference>
<evidence type="ECO:0000313" key="8">
    <source>
        <dbReference type="EMBL" id="NUB43726.1"/>
    </source>
</evidence>
<protein>
    <recommendedName>
        <fullName evidence="6">Molybdopterin molybdenumtransferase</fullName>
        <ecNumber evidence="6">2.10.1.1</ecNumber>
    </recommendedName>
</protein>
<dbReference type="InterPro" id="IPR005111">
    <property type="entry name" value="MoeA_C_domain_IV"/>
</dbReference>
<dbReference type="RefSeq" id="WP_174539324.1">
    <property type="nucleotide sequence ID" value="NZ_WHUT02000002.1"/>
</dbReference>
<comment type="caution">
    <text evidence="8">The sequence shown here is derived from an EMBL/GenBank/DDBJ whole genome shotgun (WGS) entry which is preliminary data.</text>
</comment>
<keyword evidence="6" id="KW-0479">Metal-binding</keyword>
<comment type="similarity">
    <text evidence="3 6">Belongs to the MoeA family.</text>
</comment>
<accession>A0A8X8H606</accession>
<dbReference type="PANTHER" id="PTHR10192:SF5">
    <property type="entry name" value="GEPHYRIN"/>
    <property type="match status" value="1"/>
</dbReference>
<dbReference type="SUPFAM" id="SSF53218">
    <property type="entry name" value="Molybdenum cofactor biosynthesis proteins"/>
    <property type="match status" value="1"/>
</dbReference>
<comment type="function">
    <text evidence="1 6">Catalyzes the insertion of molybdate into adenylated molybdopterin with the concomitant release of AMP.</text>
</comment>
<dbReference type="Gene3D" id="2.40.340.10">
    <property type="entry name" value="MoeA, C-terminal, domain IV"/>
    <property type="match status" value="1"/>
</dbReference>
<reference evidence="8" key="1">
    <citation type="submission" date="2020-05" db="EMBL/GenBank/DDBJ databases">
        <title>Fertoebacter nigrum gen. nov., sp. nov., a new member of the family Rhodobacteraceae.</title>
        <authorList>
            <person name="Szuroczki S."/>
            <person name="Abbaszade G."/>
            <person name="Buni D."/>
            <person name="Schumann P."/>
            <person name="Toth E."/>
        </authorList>
    </citation>
    <scope>NUCLEOTIDE SEQUENCE</scope>
    <source>
        <strain evidence="8">RG-N-1a</strain>
    </source>
</reference>
<dbReference type="InterPro" id="IPR005110">
    <property type="entry name" value="MoeA_linker/N"/>
</dbReference>
<dbReference type="InterPro" id="IPR038987">
    <property type="entry name" value="MoeA-like"/>
</dbReference>
<gene>
    <name evidence="8" type="ORF">GEU84_004965</name>
</gene>
<keyword evidence="4 6" id="KW-0501">Molybdenum cofactor biosynthesis</keyword>
<dbReference type="GO" id="GO:0006777">
    <property type="term" value="P:Mo-molybdopterin cofactor biosynthetic process"/>
    <property type="evidence" value="ECO:0007669"/>
    <property type="project" value="UniProtKB-UniRule"/>
</dbReference>
<keyword evidence="6" id="KW-0500">Molybdenum</keyword>
<keyword evidence="6" id="KW-0460">Magnesium</keyword>
<dbReference type="GO" id="GO:0005829">
    <property type="term" value="C:cytosol"/>
    <property type="evidence" value="ECO:0007669"/>
    <property type="project" value="TreeGrafter"/>
</dbReference>
<sequence>MISVEEALARVLALAAPLGAESVPLARAAGRAMCAPAVAGRDQPPFAASAMDGYAVAGDAPEGASLSVVGMAAAGHAFAGAVGPGQAVRIFTGAPLPAGANRVVIQEDVLAAGDRITIRANADTGTNIRPQGQDFRAGASLSPRRLRPNDLALLAAMNVAAVPVTRRPVVALIATGDELVMPGEDPRPDQIIASNTFALKALAEAEGAEARLLPIARDTGAELEAVLTLALDADLIVTIGGASVGDHDLVERVAGKMGLERAFYKIAMRPGKPLMAGRLRGVPMLGLPGNPVSSIVCAHLFLLPMIRAMLGLAGPAPVPRRATLACDVPANGPRTHYMRARLAPGDGLPGITPFDRQDSALLSILTEADALLIRPLGDGPRPAGHVVDYLPL</sequence>
<dbReference type="Pfam" id="PF03453">
    <property type="entry name" value="MoeA_N"/>
    <property type="match status" value="1"/>
</dbReference>
<dbReference type="AlphaFoldDB" id="A0A8X8H606"/>
<evidence type="ECO:0000256" key="3">
    <source>
        <dbReference type="ARBA" id="ARBA00010763"/>
    </source>
</evidence>
<dbReference type="GO" id="GO:0046872">
    <property type="term" value="F:metal ion binding"/>
    <property type="evidence" value="ECO:0007669"/>
    <property type="project" value="UniProtKB-UniRule"/>
</dbReference>
<dbReference type="Pfam" id="PF00994">
    <property type="entry name" value="MoCF_biosynth"/>
    <property type="match status" value="1"/>
</dbReference>
<organism evidence="8 9">
    <name type="scientific">Fertoeibacter niger</name>
    <dbReference type="NCBI Taxonomy" id="2656921"/>
    <lineage>
        <taxon>Bacteria</taxon>
        <taxon>Pseudomonadati</taxon>
        <taxon>Pseudomonadota</taxon>
        <taxon>Alphaproteobacteria</taxon>
        <taxon>Rhodobacterales</taxon>
        <taxon>Paracoccaceae</taxon>
        <taxon>Fertoeibacter</taxon>
    </lineage>
</organism>
<dbReference type="InterPro" id="IPR036135">
    <property type="entry name" value="MoeA_linker/N_sf"/>
</dbReference>
<dbReference type="Gene3D" id="3.40.980.10">
    <property type="entry name" value="MoaB/Mog-like domain"/>
    <property type="match status" value="1"/>
</dbReference>
<evidence type="ECO:0000256" key="2">
    <source>
        <dbReference type="ARBA" id="ARBA00005046"/>
    </source>
</evidence>
<proteinExistence type="inferred from homology"/>
<dbReference type="SUPFAM" id="SSF63867">
    <property type="entry name" value="MoeA C-terminal domain-like"/>
    <property type="match status" value="1"/>
</dbReference>
<dbReference type="PANTHER" id="PTHR10192">
    <property type="entry name" value="MOLYBDOPTERIN BIOSYNTHESIS PROTEIN"/>
    <property type="match status" value="1"/>
</dbReference>
<dbReference type="InterPro" id="IPR001453">
    <property type="entry name" value="MoaB/Mog_dom"/>
</dbReference>
<evidence type="ECO:0000256" key="1">
    <source>
        <dbReference type="ARBA" id="ARBA00002901"/>
    </source>
</evidence>
<dbReference type="CDD" id="cd00887">
    <property type="entry name" value="MoeA"/>
    <property type="match status" value="1"/>
</dbReference>
<evidence type="ECO:0000256" key="4">
    <source>
        <dbReference type="ARBA" id="ARBA00023150"/>
    </source>
</evidence>
<dbReference type="Gene3D" id="3.90.105.10">
    <property type="entry name" value="Molybdopterin biosynthesis moea protein, domain 2"/>
    <property type="match status" value="1"/>
</dbReference>
<evidence type="ECO:0000313" key="9">
    <source>
        <dbReference type="Proteomes" id="UP000484076"/>
    </source>
</evidence>
<name>A0A8X8H606_9RHOB</name>
<dbReference type="InterPro" id="IPR036425">
    <property type="entry name" value="MoaB/Mog-like_dom_sf"/>
</dbReference>
<dbReference type="Pfam" id="PF03454">
    <property type="entry name" value="MoeA_C"/>
    <property type="match status" value="1"/>
</dbReference>
<comment type="cofactor">
    <cofactor evidence="6">
        <name>Mg(2+)</name>
        <dbReference type="ChEBI" id="CHEBI:18420"/>
    </cofactor>
</comment>
<dbReference type="SMART" id="SM00852">
    <property type="entry name" value="MoCF_biosynth"/>
    <property type="match status" value="1"/>
</dbReference>
<keyword evidence="6" id="KW-0808">Transferase</keyword>
<evidence type="ECO:0000259" key="7">
    <source>
        <dbReference type="SMART" id="SM00852"/>
    </source>
</evidence>
<comment type="pathway">
    <text evidence="2 6">Cofactor biosynthesis; molybdopterin biosynthesis.</text>
</comment>
<comment type="catalytic activity">
    <reaction evidence="5">
        <text>adenylyl-molybdopterin + molybdate = Mo-molybdopterin + AMP + H(+)</text>
        <dbReference type="Rhea" id="RHEA:35047"/>
        <dbReference type="ChEBI" id="CHEBI:15378"/>
        <dbReference type="ChEBI" id="CHEBI:36264"/>
        <dbReference type="ChEBI" id="CHEBI:62727"/>
        <dbReference type="ChEBI" id="CHEBI:71302"/>
        <dbReference type="ChEBI" id="CHEBI:456215"/>
        <dbReference type="EC" id="2.10.1.1"/>
    </reaction>
</comment>
<dbReference type="NCBIfam" id="NF045515">
    <property type="entry name" value="Glp_gephyrin"/>
    <property type="match status" value="1"/>
</dbReference>
<evidence type="ECO:0000256" key="5">
    <source>
        <dbReference type="ARBA" id="ARBA00047317"/>
    </source>
</evidence>
<dbReference type="GO" id="GO:0061599">
    <property type="term" value="F:molybdopterin molybdotransferase activity"/>
    <property type="evidence" value="ECO:0007669"/>
    <property type="project" value="UniProtKB-UniRule"/>
</dbReference>